<feature type="signal peptide" evidence="1">
    <location>
        <begin position="1"/>
        <end position="18"/>
    </location>
</feature>
<protein>
    <submittedName>
        <fullName evidence="2">Chemosensory protein 6</fullName>
    </submittedName>
</protein>
<feature type="chain" id="PRO_5002092382" evidence="1">
    <location>
        <begin position="19"/>
        <end position="126"/>
    </location>
</feature>
<accession>A0A0B4KZD7</accession>
<reference evidence="2" key="1">
    <citation type="submission" date="2013-07" db="EMBL/GenBank/DDBJ databases">
        <authorList>
            <person name="Yuan X."/>
            <person name="Zhu Z."/>
            <person name="Cheng J."/>
            <person name="Zhou W."/>
            <person name="Liu S."/>
        </authorList>
    </citation>
    <scope>NUCLEOTIDE SEQUENCE</scope>
</reference>
<evidence type="ECO:0000256" key="1">
    <source>
        <dbReference type="SAM" id="SignalP"/>
    </source>
</evidence>
<dbReference type="InterPro" id="IPR036682">
    <property type="entry name" value="OS_D_A10/PebIII_sf"/>
</dbReference>
<dbReference type="PANTHER" id="PTHR11257:SF12">
    <property type="entry name" value="EJACULATORY BULB-SPECIFIC PROTEIN 3-RELATED"/>
    <property type="match status" value="1"/>
</dbReference>
<evidence type="ECO:0000313" key="2">
    <source>
        <dbReference type="EMBL" id="AHE13802.1"/>
    </source>
</evidence>
<dbReference type="SUPFAM" id="SSF100910">
    <property type="entry name" value="Chemosensory protein Csp2"/>
    <property type="match status" value="1"/>
</dbReference>
<dbReference type="Pfam" id="PF03392">
    <property type="entry name" value="OS-D"/>
    <property type="match status" value="1"/>
</dbReference>
<dbReference type="InterPro" id="IPR005055">
    <property type="entry name" value="A10/PebIII"/>
</dbReference>
<proteinExistence type="predicted"/>
<dbReference type="AlphaFoldDB" id="A0A0B4KZD7"/>
<dbReference type="EMBL" id="KF410820">
    <property type="protein sequence ID" value="AHE13802.1"/>
    <property type="molecule type" value="Genomic_DNA"/>
</dbReference>
<keyword evidence="1" id="KW-0732">Signal</keyword>
<name>A0A0B4KZD7_9CUCU</name>
<sequence>MKYLVLVLIATAVVVANARPDQYTSKYDNVDIDEILKSDRLLRNYVNCLLGTGKCTPDGAELKKNLPDALETGCTKCTEKQREGSKKVIHYLIEKKRPWWDELAVKYDPTGKYTKKYEEEAKQQNN</sequence>
<organism evidence="2">
    <name type="scientific">Lissorhoptrus oryzophilus</name>
    <name type="common">rice water weevil</name>
    <dbReference type="NCBI Taxonomy" id="308863"/>
    <lineage>
        <taxon>Eukaryota</taxon>
        <taxon>Metazoa</taxon>
        <taxon>Ecdysozoa</taxon>
        <taxon>Arthropoda</taxon>
        <taxon>Hexapoda</taxon>
        <taxon>Insecta</taxon>
        <taxon>Pterygota</taxon>
        <taxon>Neoptera</taxon>
        <taxon>Endopterygota</taxon>
        <taxon>Coleoptera</taxon>
        <taxon>Polyphaga</taxon>
        <taxon>Cucujiformia</taxon>
        <taxon>Erirhinidae</taxon>
        <taxon>Erirhininae</taxon>
        <taxon>Lissorhoptrus</taxon>
    </lineage>
</organism>
<dbReference type="Gene3D" id="1.10.2080.10">
    <property type="entry name" value="Insect odorant-binding protein A10/Ejaculatory bulb-specific protein 3"/>
    <property type="match status" value="1"/>
</dbReference>
<dbReference type="PANTHER" id="PTHR11257">
    <property type="entry name" value="CHEMOSENSORY PROTEIN-RELATED"/>
    <property type="match status" value="1"/>
</dbReference>